<dbReference type="PANTHER" id="PTHR30473">
    <property type="entry name" value="PROTEIN PHOH"/>
    <property type="match status" value="1"/>
</dbReference>
<dbReference type="InterPro" id="IPR002716">
    <property type="entry name" value="PIN_dom"/>
</dbReference>
<dbReference type="Gene3D" id="3.40.50.300">
    <property type="entry name" value="P-loop containing nucleotide triphosphate hydrolases"/>
    <property type="match status" value="1"/>
</dbReference>
<dbReference type="SMART" id="SM00670">
    <property type="entry name" value="PINc"/>
    <property type="match status" value="1"/>
</dbReference>
<comment type="similarity">
    <text evidence="7">In the N-terminal section; belongs to the PINc/VapC protein family.</text>
</comment>
<evidence type="ECO:0000256" key="2">
    <source>
        <dbReference type="ARBA" id="ARBA00022723"/>
    </source>
</evidence>
<gene>
    <name evidence="9" type="ORF">MTO99_08095</name>
</gene>
<dbReference type="InterPro" id="IPR027417">
    <property type="entry name" value="P-loop_NTPase"/>
</dbReference>
<evidence type="ECO:0000256" key="3">
    <source>
        <dbReference type="ARBA" id="ARBA00022741"/>
    </source>
</evidence>
<proteinExistence type="inferred from homology"/>
<dbReference type="Gene3D" id="3.40.50.1010">
    <property type="entry name" value="5'-nuclease"/>
    <property type="match status" value="1"/>
</dbReference>
<name>A0ABY4C7Y3_9MICO</name>
<evidence type="ECO:0000256" key="5">
    <source>
        <dbReference type="ARBA" id="ARBA00022840"/>
    </source>
</evidence>
<reference evidence="9 10" key="1">
    <citation type="submission" date="2022-03" db="EMBL/GenBank/DDBJ databases">
        <title>Mucilaginibacter sp. isolated from the gut of Protaetia brevitarsis seulensis larvae.</title>
        <authorList>
            <person name="Won M."/>
            <person name="Kim S.-J."/>
            <person name="Kwon S.-W."/>
        </authorList>
    </citation>
    <scope>NUCLEOTIDE SEQUENCE [LARGE SCALE GENOMIC DNA]</scope>
    <source>
        <strain evidence="9 10">CFWR-12</strain>
    </source>
</reference>
<dbReference type="InterPro" id="IPR003714">
    <property type="entry name" value="PhoH"/>
</dbReference>
<dbReference type="InterPro" id="IPR029060">
    <property type="entry name" value="PIN-like_dom_sf"/>
</dbReference>
<dbReference type="PANTHER" id="PTHR30473:SF2">
    <property type="entry name" value="PIN DOMAIN-CONTAINING PROTEIN"/>
    <property type="match status" value="1"/>
</dbReference>
<sequence length="427" mass="46318">MLDTSVLLSDPRALFRFAEHPVVLPVVVITELEAKRNDPEIGYFARAALRILDELRVTHERLDFPIPVGDDGGSLRVELNHSNPSVLPSGLQLGDNDSRILACAANLQNDGVPVTIVSKDLPLRVKAAAIGVDAEEYRAELAIDSGWTGMAEIDLGSNDMAKLYEHETLEVDRRALGELPVNTGLVIHSDRGSALARVTGEREVRLVRGDRDVFGLHGRSAEQRLAIDLLLDPEIGILSLGGRAGTGKSALALCAGLEAVLERRQHKKIMVFRPLYAVGGQELGYLPGDQGEKMNPWAQAVFDTLGSVVSDNVLDEVVDRGILEVLPLTHIRGRSLHDAFVIVDEAQSLERNVLLTVLSRIGQNSRVVLTHDVAQRDNLRVGRHDGVASVIETLKGHALFAHITLTRSERSAIAALVSELLDGAELA</sequence>
<dbReference type="SUPFAM" id="SSF52540">
    <property type="entry name" value="P-loop containing nucleoside triphosphate hydrolases"/>
    <property type="match status" value="1"/>
</dbReference>
<keyword evidence="4" id="KW-0378">Hydrolase</keyword>
<evidence type="ECO:0000313" key="10">
    <source>
        <dbReference type="Proteomes" id="UP000832097"/>
    </source>
</evidence>
<evidence type="ECO:0000313" key="9">
    <source>
        <dbReference type="EMBL" id="UOE46108.1"/>
    </source>
</evidence>
<evidence type="ECO:0000256" key="7">
    <source>
        <dbReference type="ARBA" id="ARBA00046345"/>
    </source>
</evidence>
<evidence type="ECO:0000256" key="4">
    <source>
        <dbReference type="ARBA" id="ARBA00022801"/>
    </source>
</evidence>
<dbReference type="Pfam" id="PF13638">
    <property type="entry name" value="PIN_4"/>
    <property type="match status" value="1"/>
</dbReference>
<keyword evidence="1" id="KW-0540">Nuclease</keyword>
<keyword evidence="6" id="KW-0460">Magnesium</keyword>
<feature type="domain" description="PIN" evidence="8">
    <location>
        <begin position="1"/>
        <end position="125"/>
    </location>
</feature>
<dbReference type="Proteomes" id="UP000832097">
    <property type="component" value="Chromosome"/>
</dbReference>
<keyword evidence="5" id="KW-0067">ATP-binding</keyword>
<keyword evidence="10" id="KW-1185">Reference proteome</keyword>
<dbReference type="SUPFAM" id="SSF88723">
    <property type="entry name" value="PIN domain-like"/>
    <property type="match status" value="1"/>
</dbReference>
<evidence type="ECO:0000259" key="8">
    <source>
        <dbReference type="SMART" id="SM00670"/>
    </source>
</evidence>
<dbReference type="RefSeq" id="WP_243559028.1">
    <property type="nucleotide sequence ID" value="NZ_CP094528.1"/>
</dbReference>
<keyword evidence="2" id="KW-0479">Metal-binding</keyword>
<dbReference type="CDD" id="cd09883">
    <property type="entry name" value="PIN_VapC_PhoHL-ATPase"/>
    <property type="match status" value="1"/>
</dbReference>
<organism evidence="9 10">
    <name type="scientific">Agromyces larvae</name>
    <dbReference type="NCBI Taxonomy" id="2929802"/>
    <lineage>
        <taxon>Bacteria</taxon>
        <taxon>Bacillati</taxon>
        <taxon>Actinomycetota</taxon>
        <taxon>Actinomycetes</taxon>
        <taxon>Micrococcales</taxon>
        <taxon>Microbacteriaceae</taxon>
        <taxon>Agromyces</taxon>
    </lineage>
</organism>
<dbReference type="EMBL" id="CP094528">
    <property type="protein sequence ID" value="UOE46108.1"/>
    <property type="molecule type" value="Genomic_DNA"/>
</dbReference>
<protein>
    <submittedName>
        <fullName evidence="9">PhoH family protein</fullName>
    </submittedName>
</protein>
<accession>A0ABY4C7Y3</accession>
<evidence type="ECO:0000256" key="6">
    <source>
        <dbReference type="ARBA" id="ARBA00022842"/>
    </source>
</evidence>
<evidence type="ECO:0000256" key="1">
    <source>
        <dbReference type="ARBA" id="ARBA00022722"/>
    </source>
</evidence>
<dbReference type="Pfam" id="PF02562">
    <property type="entry name" value="PhoH"/>
    <property type="match status" value="1"/>
</dbReference>
<dbReference type="InterPro" id="IPR051451">
    <property type="entry name" value="PhoH2-like"/>
</dbReference>
<keyword evidence="3" id="KW-0547">Nucleotide-binding</keyword>